<dbReference type="SUPFAM" id="SSF46689">
    <property type="entry name" value="Homeodomain-like"/>
    <property type="match status" value="1"/>
</dbReference>
<reference evidence="1 2" key="1">
    <citation type="submission" date="2016-06" db="EMBL/GenBank/DDBJ databases">
        <title>Comparative genomics of the ectomycorrhizal sister species Rhizopogon vinicolor and Rhizopogon vesiculosus (Basidiomycota: Boletales) reveals a divergence of the mating type B locus.</title>
        <authorList>
            <consortium name="DOE Joint Genome Institute"/>
            <person name="Mujic A.B."/>
            <person name="Kuo A."/>
            <person name="Tritt A."/>
            <person name="Lipzen A."/>
            <person name="Chen C."/>
            <person name="Johnson J."/>
            <person name="Sharma A."/>
            <person name="Barry K."/>
            <person name="Grigoriev I.V."/>
            <person name="Spatafora J.W."/>
        </authorList>
    </citation>
    <scope>NUCLEOTIDE SEQUENCE [LARGE SCALE GENOMIC DNA]</scope>
    <source>
        <strain evidence="1 2">AM-OR11-026</strain>
    </source>
</reference>
<protein>
    <recommendedName>
        <fullName evidence="3">Paired domain-containing protein</fullName>
    </recommendedName>
</protein>
<keyword evidence="2" id="KW-1185">Reference proteome</keyword>
<feature type="non-terminal residue" evidence="1">
    <location>
        <position position="1"/>
    </location>
</feature>
<sequence length="73" mass="8621">EISKLAQCSERTVYDVLRLHRDYGQVTNPFSRRGRPRVLDPVDIQYIHALFQTNPTLYLDELQEQLFAARDKD</sequence>
<evidence type="ECO:0000313" key="2">
    <source>
        <dbReference type="Proteomes" id="UP000092154"/>
    </source>
</evidence>
<name>A0A1B7MDD3_9AGAM</name>
<dbReference type="AlphaFoldDB" id="A0A1B7MDD3"/>
<evidence type="ECO:0008006" key="3">
    <source>
        <dbReference type="Google" id="ProtNLM"/>
    </source>
</evidence>
<evidence type="ECO:0000313" key="1">
    <source>
        <dbReference type="EMBL" id="OAX30609.1"/>
    </source>
</evidence>
<dbReference type="Proteomes" id="UP000092154">
    <property type="component" value="Unassembled WGS sequence"/>
</dbReference>
<proteinExistence type="predicted"/>
<accession>A0A1B7MDD3</accession>
<dbReference type="OrthoDB" id="3022198at2759"/>
<dbReference type="InParanoid" id="A0A1B7MDD3"/>
<gene>
    <name evidence="1" type="ORF">K503DRAFT_645891</name>
</gene>
<feature type="non-terminal residue" evidence="1">
    <location>
        <position position="73"/>
    </location>
</feature>
<dbReference type="EMBL" id="KV450194">
    <property type="protein sequence ID" value="OAX30609.1"/>
    <property type="molecule type" value="Genomic_DNA"/>
</dbReference>
<dbReference type="InterPro" id="IPR009057">
    <property type="entry name" value="Homeodomain-like_sf"/>
</dbReference>
<organism evidence="1 2">
    <name type="scientific">Rhizopogon vinicolor AM-OR11-026</name>
    <dbReference type="NCBI Taxonomy" id="1314800"/>
    <lineage>
        <taxon>Eukaryota</taxon>
        <taxon>Fungi</taxon>
        <taxon>Dikarya</taxon>
        <taxon>Basidiomycota</taxon>
        <taxon>Agaricomycotina</taxon>
        <taxon>Agaricomycetes</taxon>
        <taxon>Agaricomycetidae</taxon>
        <taxon>Boletales</taxon>
        <taxon>Suillineae</taxon>
        <taxon>Rhizopogonaceae</taxon>
        <taxon>Rhizopogon</taxon>
    </lineage>
</organism>